<feature type="region of interest" description="Disordered" evidence="10">
    <location>
        <begin position="404"/>
        <end position="484"/>
    </location>
</feature>
<proteinExistence type="inferred from homology"/>
<comment type="catalytic activity">
    <reaction evidence="8">
        <text>a 5'-end (N(7)-methyl 5'-triphosphoguanosine)-ribonucleoside in snRNA + S-adenosyl-L-methionine = a 5'-end (N(2),N(7)-dimethyl 5'-triphosphoguanosine)-ribonucleoside in snRNA + S-adenosyl-L-homocysteine + H(+)</text>
        <dbReference type="Rhea" id="RHEA:78471"/>
        <dbReference type="Rhea" id="RHEA-COMP:19085"/>
        <dbReference type="Rhea" id="RHEA-COMP:19087"/>
        <dbReference type="ChEBI" id="CHEBI:15378"/>
        <dbReference type="ChEBI" id="CHEBI:57856"/>
        <dbReference type="ChEBI" id="CHEBI:59789"/>
        <dbReference type="ChEBI" id="CHEBI:156461"/>
        <dbReference type="ChEBI" id="CHEBI:172880"/>
    </reaction>
    <physiologicalReaction direction="left-to-right" evidence="8">
        <dbReference type="Rhea" id="RHEA:78472"/>
    </physiologicalReaction>
</comment>
<dbReference type="InterPro" id="IPR019012">
    <property type="entry name" value="RNA_cap_Gua-N2-MeTrfase"/>
</dbReference>
<evidence type="ECO:0000313" key="13">
    <source>
        <dbReference type="EMBL" id="KAF7159680.1"/>
    </source>
</evidence>
<feature type="compositionally biased region" description="Acidic residues" evidence="10">
    <location>
        <begin position="465"/>
        <end position="478"/>
    </location>
</feature>
<feature type="domain" description="Transcription initiation factor TFIID subunit 1 histone acetyltransferase" evidence="11">
    <location>
        <begin position="759"/>
        <end position="1206"/>
    </location>
</feature>
<dbReference type="EMBL" id="JACBAF010002272">
    <property type="protein sequence ID" value="KAF7159680.1"/>
    <property type="molecule type" value="Genomic_DNA"/>
</dbReference>
<dbReference type="Pfam" id="PF09445">
    <property type="entry name" value="Methyltransf_15"/>
    <property type="match status" value="1"/>
</dbReference>
<evidence type="ECO:0000256" key="6">
    <source>
        <dbReference type="ARBA" id="ARBA00048740"/>
    </source>
</evidence>
<dbReference type="GO" id="GO:0005669">
    <property type="term" value="C:transcription factor TFIID complex"/>
    <property type="evidence" value="ECO:0007669"/>
    <property type="project" value="InterPro"/>
</dbReference>
<dbReference type="InterPro" id="IPR029063">
    <property type="entry name" value="SAM-dependent_MTases_sf"/>
</dbReference>
<feature type="compositionally biased region" description="Low complexity" evidence="10">
    <location>
        <begin position="377"/>
        <end position="387"/>
    </location>
</feature>
<dbReference type="GO" id="GO:0036261">
    <property type="term" value="P:7-methylguanosine cap hypermethylation"/>
    <property type="evidence" value="ECO:0007669"/>
    <property type="project" value="InterPro"/>
</dbReference>
<evidence type="ECO:0000256" key="1">
    <source>
        <dbReference type="ARBA" id="ARBA00004123"/>
    </source>
</evidence>
<comment type="similarity">
    <text evidence="4">Belongs to the methyltransferase superfamily. Trimethylguanosine synthase family.</text>
</comment>
<accession>A0A8H6P7H3</accession>
<name>A0A8H6P7H3_9EURO</name>
<dbReference type="CDD" id="cd02440">
    <property type="entry name" value="AdoMet_MTases"/>
    <property type="match status" value="1"/>
</dbReference>
<dbReference type="GO" id="GO:0051123">
    <property type="term" value="P:RNA polymerase II preinitiation complex assembly"/>
    <property type="evidence" value="ECO:0007669"/>
    <property type="project" value="TreeGrafter"/>
</dbReference>
<dbReference type="GO" id="GO:0008168">
    <property type="term" value="F:methyltransferase activity"/>
    <property type="evidence" value="ECO:0007669"/>
    <property type="project" value="InterPro"/>
</dbReference>
<dbReference type="PANTHER" id="PTHR13900:SF0">
    <property type="entry name" value="TRANSCRIPTION INITIATION FACTOR TFIID SUBUNIT 1"/>
    <property type="match status" value="1"/>
</dbReference>
<dbReference type="FunFam" id="3.40.50.150:FF:000270">
    <property type="entry name" value="RNA methylase family protein"/>
    <property type="match status" value="1"/>
</dbReference>
<dbReference type="Gene3D" id="3.40.50.150">
    <property type="entry name" value="Vaccinia Virus protein VP39"/>
    <property type="match status" value="1"/>
</dbReference>
<dbReference type="EMBL" id="JACBAD010002070">
    <property type="protein sequence ID" value="KAF7118355.1"/>
    <property type="molecule type" value="Genomic_DNA"/>
</dbReference>
<feature type="region of interest" description="Disordered" evidence="10">
    <location>
        <begin position="369"/>
        <end position="388"/>
    </location>
</feature>
<organism evidence="12 14">
    <name type="scientific">Aspergillus hiratsukae</name>
    <dbReference type="NCBI Taxonomy" id="1194566"/>
    <lineage>
        <taxon>Eukaryota</taxon>
        <taxon>Fungi</taxon>
        <taxon>Dikarya</taxon>
        <taxon>Ascomycota</taxon>
        <taxon>Pezizomycotina</taxon>
        <taxon>Eurotiomycetes</taxon>
        <taxon>Eurotiomycetidae</taxon>
        <taxon>Eurotiales</taxon>
        <taxon>Aspergillaceae</taxon>
        <taxon>Aspergillus</taxon>
        <taxon>Aspergillus subgen. Fumigati</taxon>
    </lineage>
</organism>
<dbReference type="InterPro" id="IPR022591">
    <property type="entry name" value="TAF1_HAT_dom"/>
</dbReference>
<dbReference type="Pfam" id="PF12157">
    <property type="entry name" value="DUF3591"/>
    <property type="match status" value="1"/>
</dbReference>
<dbReference type="PANTHER" id="PTHR13900">
    <property type="entry name" value="TRANSCRIPTION INITIATION FACTOR TFIID"/>
    <property type="match status" value="1"/>
</dbReference>
<dbReference type="InterPro" id="IPR040240">
    <property type="entry name" value="TAF1"/>
</dbReference>
<evidence type="ECO:0000256" key="4">
    <source>
        <dbReference type="ARBA" id="ARBA00025783"/>
    </source>
</evidence>
<reference evidence="12" key="1">
    <citation type="submission" date="2020-06" db="EMBL/GenBank/DDBJ databases">
        <title>Draft genome sequences of strains closely related to Aspergillus parafelis and Aspergillus hiratsukae.</title>
        <authorList>
            <person name="Dos Santos R.A.C."/>
            <person name="Rivero-Menendez O."/>
            <person name="Steenwyk J.L."/>
            <person name="Mead M.E."/>
            <person name="Goldman G.H."/>
            <person name="Alastruey-Izquierdo A."/>
            <person name="Rokas A."/>
        </authorList>
    </citation>
    <scope>NUCLEOTIDE SEQUENCE</scope>
    <source>
        <strain evidence="12">CNM-CM5793</strain>
        <strain evidence="13">CNM-CM6106</strain>
    </source>
</reference>
<dbReference type="Proteomes" id="UP000630445">
    <property type="component" value="Unassembled WGS sequence"/>
</dbReference>
<keyword evidence="14" id="KW-1185">Reference proteome</keyword>
<evidence type="ECO:0000256" key="2">
    <source>
        <dbReference type="ARBA" id="ARBA00018517"/>
    </source>
</evidence>
<evidence type="ECO:0000256" key="9">
    <source>
        <dbReference type="ARBA" id="ARBA00049790"/>
    </source>
</evidence>
<dbReference type="Proteomes" id="UP000662466">
    <property type="component" value="Unassembled WGS sequence"/>
</dbReference>
<feature type="region of interest" description="Disordered" evidence="10">
    <location>
        <begin position="603"/>
        <end position="626"/>
    </location>
</feature>
<dbReference type="OrthoDB" id="5752at2759"/>
<feature type="region of interest" description="Disordered" evidence="10">
    <location>
        <begin position="1341"/>
        <end position="1365"/>
    </location>
</feature>
<feature type="compositionally biased region" description="Acidic residues" evidence="10">
    <location>
        <begin position="1213"/>
        <end position="1225"/>
    </location>
</feature>
<comment type="subcellular location">
    <subcellularLocation>
        <location evidence="1">Nucleus</location>
    </subcellularLocation>
</comment>
<sequence length="1414" mass="159056">MGSYSTDEAPPEVHHYDHISEVPWDIQNYWAQRYKIFSRYDEGIWLTDDAWFGVTPEPVADKIAEDIARSAPAGRSILVDAFAGAGGNTIAFARTGKWKRVYAIEKNPAVLQCAKHNAQVYGVADKITWFEGDCFSILKNQLKELAPYSVVFASPPWGGPGYRSDEVFNLRTMEPYSLKTLYTEYSLFTKYIILYLPRTSDVRQLAKLVKDGDKAPVRRLPSPLLIPPQPISAPHLILPSNTIPSFTSHFTDRGRLRLLLPVEQVSYLRGASLAFSSPRCFYRPVSTVYQHHTCVREILSSITFKMPHATGPGPAEPEDADFDNVMRQMNGPFGEQGGMSFDFLTRELEPGEKAEDAIDYEDIDDDDLPEEEERMSELAAENGAAVADAEEKGLFEAEDDLFGDRDEQQAPGDELDDLFGEGPSSPGPAQMDHTRDLFFDEEEETQPSVPVKPVETLAPEPEPMTMEEDEDEPFEDDGTVTPTAEDMDPAALRAWKLQQALFAMSAYGPDNPPAPPENVEDLLHSLFPKFDRKALPRFLELIPHKKAFFLGKQPPRPPKPVLPSKVHIELSQDQERIFKAGGQSHKRSLDAEHLGIVTIAEVTQEEDPVESRDEADHDTDTDEVLPGGVTLQDLRVVCSDWDIKDDISIMDIDEEPVKDAVESDEEDWLVETTRPAKKRKLGRDPMDVIALSHIDLPLLDDPEQATSRVAKKVTIDMNDPFILLDERGPEAVAPKPKALGDLNREEMDVNVTRRLSSRYNVSNDQAYDMLKQNHQNKIRSTLGNVTLEHSMPALRLQWPYYKTELAKAEARSFHRPALSFRPGQTCWFKNPAYLKRKHQKGKDAKALYDSTKAVSMADNSNVLLVEYSEENPFMLSNFGMSNRFINYYRRKSMEDSTRPKAEIGETVVLLPQDKSPFSIFGHVDPGEITPTISNSMYRAPLFPHQPRSTDFLVVRSSTGSGGSDYYLRNIENLYVAGQQFPSVDVPGPHSRKVTTVAKNRMKMLVYRLLKKSPDLRLAISDVTAHIPGTSDMQNRQKVKDFLQHDKDSKYWVPLEPVPESDTIRSWVQPEDVCLLEAMQVGQQHLHDTGYGNDAETGGDEDEDGEGESFEQQMAPWKATRNFLLASQGKAMLKLHGEGDPTGRGEGFSFIKTSMKGGFKAIGESVEDKLDAQRLKELGGHSYNVARQQKSYETSIRRIWDAQKASLSSTVEHSDDESDIDREMEEEFSKPTPRSEAQTPAPNRRDDETTSQFSKISMADQKGKVLRIVRQFRDERGEIVQKETTVWDPRVIRHYMQHRHKTEALTTKLESLQPTGDPEIDARNKKLLEAELSRLNRNKERRFAREKQKGVFKASTGDSPADGAKVAGTQRKCANCGQVGHIKTNKKLCPLLNGTMKPEDRVSDSAFAMGAPPAI</sequence>
<dbReference type="GO" id="GO:0016251">
    <property type="term" value="F:RNA polymerase II general transcription initiation factor activity"/>
    <property type="evidence" value="ECO:0007669"/>
    <property type="project" value="InterPro"/>
</dbReference>
<evidence type="ECO:0000256" key="5">
    <source>
        <dbReference type="ARBA" id="ARBA00047418"/>
    </source>
</evidence>
<comment type="catalytic activity">
    <reaction evidence="7">
        <text>a 5'-end (N(2),N(7)-dimethyl 5'-triphosphoguanosine)-ribonucleoside in snRNA + S-adenosyl-L-methionine = a 5'-end (N(2),N(2),N(7)-trimethyl 5'-triphosphoguanosine)-ribonucleoside in snRNA + S-adenosyl-L-homocysteine + H(+)</text>
        <dbReference type="Rhea" id="RHEA:78479"/>
        <dbReference type="Rhea" id="RHEA-COMP:19087"/>
        <dbReference type="Rhea" id="RHEA-COMP:19089"/>
        <dbReference type="ChEBI" id="CHEBI:15378"/>
        <dbReference type="ChEBI" id="CHEBI:57856"/>
        <dbReference type="ChEBI" id="CHEBI:59789"/>
        <dbReference type="ChEBI" id="CHEBI:167623"/>
        <dbReference type="ChEBI" id="CHEBI:172880"/>
    </reaction>
    <physiologicalReaction direction="left-to-right" evidence="7">
        <dbReference type="Rhea" id="RHEA:78480"/>
    </physiologicalReaction>
</comment>
<comment type="catalytic activity">
    <reaction evidence="6">
        <text>a 5'-end (N(7)-methyl 5'-triphosphoguanosine)-ribonucleoside in snoRNA + S-adenosyl-L-methionine = a 5'-end (N(2),N(7)-dimethyl 5'-triphosphoguanosine)-ribonucleoside in snoRNA + S-adenosyl-L-homocysteine + H(+)</text>
        <dbReference type="Rhea" id="RHEA:78475"/>
        <dbReference type="Rhea" id="RHEA-COMP:19086"/>
        <dbReference type="Rhea" id="RHEA-COMP:19088"/>
        <dbReference type="ChEBI" id="CHEBI:15378"/>
        <dbReference type="ChEBI" id="CHEBI:57856"/>
        <dbReference type="ChEBI" id="CHEBI:59789"/>
        <dbReference type="ChEBI" id="CHEBI:156461"/>
        <dbReference type="ChEBI" id="CHEBI:172880"/>
    </reaction>
    <physiologicalReaction direction="left-to-right" evidence="6">
        <dbReference type="Rhea" id="RHEA:78476"/>
    </physiologicalReaction>
</comment>
<evidence type="ECO:0000256" key="10">
    <source>
        <dbReference type="SAM" id="MobiDB-lite"/>
    </source>
</evidence>
<evidence type="ECO:0000259" key="11">
    <source>
        <dbReference type="Pfam" id="PF12157"/>
    </source>
</evidence>
<evidence type="ECO:0000256" key="3">
    <source>
        <dbReference type="ARBA" id="ARBA00023242"/>
    </source>
</evidence>
<feature type="region of interest" description="Disordered" evidence="10">
    <location>
        <begin position="1203"/>
        <end position="1256"/>
    </location>
</feature>
<dbReference type="GO" id="GO:0004402">
    <property type="term" value="F:histone acetyltransferase activity"/>
    <property type="evidence" value="ECO:0007669"/>
    <property type="project" value="InterPro"/>
</dbReference>
<evidence type="ECO:0000313" key="14">
    <source>
        <dbReference type="Proteomes" id="UP000630445"/>
    </source>
</evidence>
<dbReference type="SUPFAM" id="SSF53335">
    <property type="entry name" value="S-adenosyl-L-methionine-dependent methyltransferases"/>
    <property type="match status" value="1"/>
</dbReference>
<gene>
    <name evidence="12" type="ORF">CNMCM5793_007869</name>
    <name evidence="13" type="ORF">CNMCM6106_006964</name>
</gene>
<protein>
    <recommendedName>
        <fullName evidence="2">Trimethylguanosine synthase</fullName>
    </recommendedName>
    <alternativeName>
        <fullName evidence="9">Cap-specific guanine-N(2) methyltransferase</fullName>
    </alternativeName>
</protein>
<dbReference type="GO" id="GO:0017025">
    <property type="term" value="F:TBP-class protein binding"/>
    <property type="evidence" value="ECO:0007669"/>
    <property type="project" value="InterPro"/>
</dbReference>
<comment type="caution">
    <text evidence="12">The sequence shown here is derived from an EMBL/GenBank/DDBJ whole genome shotgun (WGS) entry which is preliminary data.</text>
</comment>
<evidence type="ECO:0000256" key="7">
    <source>
        <dbReference type="ARBA" id="ARBA00048763"/>
    </source>
</evidence>
<comment type="catalytic activity">
    <reaction evidence="5">
        <text>a 5'-end (N(2),N(7)-dimethyl 5'-triphosphoguanosine)-ribonucleoside in snoRNA + S-adenosyl-L-methionine = a 5'-end (N(2),N(2),N(7)-trimethyl 5'-triphosphoguanosine)-ribonucleoside in snoRNA + S-adenosyl-L-homocysteine + H(+)</text>
        <dbReference type="Rhea" id="RHEA:78507"/>
        <dbReference type="Rhea" id="RHEA-COMP:19088"/>
        <dbReference type="Rhea" id="RHEA-COMP:19090"/>
        <dbReference type="ChEBI" id="CHEBI:15378"/>
        <dbReference type="ChEBI" id="CHEBI:57856"/>
        <dbReference type="ChEBI" id="CHEBI:59789"/>
        <dbReference type="ChEBI" id="CHEBI:167623"/>
        <dbReference type="ChEBI" id="CHEBI:172880"/>
    </reaction>
    <physiologicalReaction direction="left-to-right" evidence="5">
        <dbReference type="Rhea" id="RHEA:78508"/>
    </physiologicalReaction>
</comment>
<keyword evidence="3" id="KW-0539">Nucleus</keyword>
<feature type="compositionally biased region" description="Acidic residues" evidence="10">
    <location>
        <begin position="1096"/>
        <end position="1108"/>
    </location>
</feature>
<evidence type="ECO:0000256" key="8">
    <source>
        <dbReference type="ARBA" id="ARBA00049075"/>
    </source>
</evidence>
<feature type="region of interest" description="Disordered" evidence="10">
    <location>
        <begin position="1086"/>
        <end position="1111"/>
    </location>
</feature>
<evidence type="ECO:0000313" key="12">
    <source>
        <dbReference type="EMBL" id="KAF7118355.1"/>
    </source>
</evidence>